<keyword evidence="4" id="KW-1185">Reference proteome</keyword>
<dbReference type="OrthoDB" id="72325at2759"/>
<dbReference type="EMBL" id="JADFTS010000003">
    <property type="protein sequence ID" value="KAF9613292.1"/>
    <property type="molecule type" value="Genomic_DNA"/>
</dbReference>
<dbReference type="GO" id="GO:0005634">
    <property type="term" value="C:nucleus"/>
    <property type="evidence" value="ECO:0007669"/>
    <property type="project" value="TreeGrafter"/>
</dbReference>
<protein>
    <recommendedName>
        <fullName evidence="2">Nas2 N-terminal domain-containing protein</fullName>
    </recommendedName>
</protein>
<evidence type="ECO:0000256" key="1">
    <source>
        <dbReference type="ARBA" id="ARBA00004906"/>
    </source>
</evidence>
<evidence type="ECO:0000313" key="3">
    <source>
        <dbReference type="EMBL" id="KAF9613292.1"/>
    </source>
</evidence>
<dbReference type="InterPro" id="IPR036296">
    <property type="entry name" value="SKP1-like_dim_sf"/>
</dbReference>
<name>A0A835IAN8_9MAGN</name>
<dbReference type="Gene3D" id="6.10.140.1710">
    <property type="match status" value="1"/>
</dbReference>
<comment type="caution">
    <text evidence="3">The sequence shown here is derived from an EMBL/GenBank/DDBJ whole genome shotgun (WGS) entry which is preliminary data.</text>
</comment>
<dbReference type="AlphaFoldDB" id="A0A835IAN8"/>
<evidence type="ECO:0000259" key="2">
    <source>
        <dbReference type="Pfam" id="PF18265"/>
    </source>
</evidence>
<dbReference type="Proteomes" id="UP000631114">
    <property type="component" value="Unassembled WGS sequence"/>
</dbReference>
<accession>A0A835IAN8</accession>
<dbReference type="GO" id="GO:0005737">
    <property type="term" value="C:cytoplasm"/>
    <property type="evidence" value="ECO:0007669"/>
    <property type="project" value="TreeGrafter"/>
</dbReference>
<organism evidence="3 4">
    <name type="scientific">Coptis chinensis</name>
    <dbReference type="NCBI Taxonomy" id="261450"/>
    <lineage>
        <taxon>Eukaryota</taxon>
        <taxon>Viridiplantae</taxon>
        <taxon>Streptophyta</taxon>
        <taxon>Embryophyta</taxon>
        <taxon>Tracheophyta</taxon>
        <taxon>Spermatophyta</taxon>
        <taxon>Magnoliopsida</taxon>
        <taxon>Ranunculales</taxon>
        <taxon>Ranunculaceae</taxon>
        <taxon>Coptidoideae</taxon>
        <taxon>Coptis</taxon>
    </lineage>
</organism>
<dbReference type="PANTHER" id="PTHR12651">
    <property type="entry name" value="26S PROTEASOME NON-ATPASE REGULATORY SUBUNIT 9"/>
    <property type="match status" value="1"/>
</dbReference>
<feature type="domain" description="Nas2 N-terminal" evidence="2">
    <location>
        <begin position="12"/>
        <end position="66"/>
    </location>
</feature>
<dbReference type="InterPro" id="IPR035269">
    <property type="entry name" value="PSMD9"/>
</dbReference>
<comment type="pathway">
    <text evidence="1">Protein modification; protein ubiquitination.</text>
</comment>
<evidence type="ECO:0000313" key="4">
    <source>
        <dbReference type="Proteomes" id="UP000631114"/>
    </source>
</evidence>
<dbReference type="InterPro" id="IPR011333">
    <property type="entry name" value="SKP1/BTB/POZ_sf"/>
</dbReference>
<gene>
    <name evidence="3" type="ORF">IFM89_006791</name>
</gene>
<dbReference type="InterPro" id="IPR040815">
    <property type="entry name" value="Nas2_N"/>
</dbReference>
<dbReference type="Gene3D" id="3.30.710.10">
    <property type="entry name" value="Potassium Channel Kv1.1, Chain A"/>
    <property type="match status" value="1"/>
</dbReference>
<dbReference type="PANTHER" id="PTHR12651:SF1">
    <property type="entry name" value="26S PROTEASOME NON-ATPASE REGULATORY SUBUNIT 9"/>
    <property type="match status" value="1"/>
</dbReference>
<dbReference type="SUPFAM" id="SSF81382">
    <property type="entry name" value="Skp1 dimerisation domain-like"/>
    <property type="match status" value="1"/>
</dbReference>
<dbReference type="Pfam" id="PF18265">
    <property type="entry name" value="Nas2_N"/>
    <property type="match status" value="1"/>
</dbReference>
<dbReference type="GO" id="GO:0070682">
    <property type="term" value="P:proteasome regulatory particle assembly"/>
    <property type="evidence" value="ECO:0007669"/>
    <property type="project" value="InterPro"/>
</dbReference>
<sequence length="202" mass="22303">MVAPNLKVEAMCLIEKREAIETEMNAIISTLTQPSGPGLTSNLLYFEGFPRSDIDVHAVRAQRHHLVGTSLGDIQEQEYPGGLATQVMKSMLNDVNCLHCKHRCLVRYGGGSVGDDDFITVNTDTLYNILMDADYMNMKSMLDIAIQRVPDITMGRSPEYALIVFRISYNGRQQEKISVKVGIQENEGVVGLAGATSCHHES</sequence>
<proteinExistence type="predicted"/>
<reference evidence="3 4" key="1">
    <citation type="submission" date="2020-10" db="EMBL/GenBank/DDBJ databases">
        <title>The Coptis chinensis genome and diversification of protoberbering-type alkaloids.</title>
        <authorList>
            <person name="Wang B."/>
            <person name="Shu S."/>
            <person name="Song C."/>
            <person name="Liu Y."/>
        </authorList>
    </citation>
    <scope>NUCLEOTIDE SEQUENCE [LARGE SCALE GENOMIC DNA]</scope>
    <source>
        <strain evidence="3">HL-2020</strain>
        <tissue evidence="3">Leaf</tissue>
    </source>
</reference>
<dbReference type="GO" id="GO:0006511">
    <property type="term" value="P:ubiquitin-dependent protein catabolic process"/>
    <property type="evidence" value="ECO:0007669"/>
    <property type="project" value="InterPro"/>
</dbReference>